<dbReference type="PANTHER" id="PTHR43072">
    <property type="entry name" value="N-ACETYLTRANSFERASE"/>
    <property type="match status" value="1"/>
</dbReference>
<dbReference type="Pfam" id="PF00583">
    <property type="entry name" value="Acetyltransf_1"/>
    <property type="match status" value="1"/>
</dbReference>
<evidence type="ECO:0000313" key="2">
    <source>
        <dbReference type="EMBL" id="KZS46151.1"/>
    </source>
</evidence>
<dbReference type="PROSITE" id="PS51186">
    <property type="entry name" value="GNAT"/>
    <property type="match status" value="1"/>
</dbReference>
<keyword evidence="2" id="KW-0808">Transferase</keyword>
<dbReference type="CDD" id="cd04301">
    <property type="entry name" value="NAT_SF"/>
    <property type="match status" value="1"/>
</dbReference>
<dbReference type="STRING" id="59843.A3958_09045"/>
<proteinExistence type="predicted"/>
<sequence>MIQRSIRGIRVTDYTDIYLLNVEFNPNLHAFSEDKVKEKIETLIHHTNDVVLLCESDDEVIGYIHGSPYELLFSESLINVLGFVVKERYRNQGTGSLLIESLEQWSQSRGYSGIKLLSHPSRVQAHRFYERRGYKFTKDQKNFIKKFE</sequence>
<organism evidence="2 3">
    <name type="scientific">Paenibacillus glucanolyticus</name>
    <dbReference type="NCBI Taxonomy" id="59843"/>
    <lineage>
        <taxon>Bacteria</taxon>
        <taxon>Bacillati</taxon>
        <taxon>Bacillota</taxon>
        <taxon>Bacilli</taxon>
        <taxon>Bacillales</taxon>
        <taxon>Paenibacillaceae</taxon>
        <taxon>Paenibacillus</taxon>
    </lineage>
</organism>
<dbReference type="InterPro" id="IPR016181">
    <property type="entry name" value="Acyl_CoA_acyltransferase"/>
</dbReference>
<comment type="caution">
    <text evidence="2">The sequence shown here is derived from an EMBL/GenBank/DDBJ whole genome shotgun (WGS) entry which is preliminary data.</text>
</comment>
<gene>
    <name evidence="2" type="ORF">AWU65_09550</name>
</gene>
<evidence type="ECO:0000259" key="1">
    <source>
        <dbReference type="PROSITE" id="PS51186"/>
    </source>
</evidence>
<keyword evidence="3" id="KW-1185">Reference proteome</keyword>
<dbReference type="RefSeq" id="WP_006207300.1">
    <property type="nucleotide sequence ID" value="NZ_CP147845.1"/>
</dbReference>
<accession>A0A163ITF6</accession>
<reference evidence="2" key="1">
    <citation type="journal article" date="2016" name="Genome Announc.">
        <title>Draft genomes of two strains of Paenibacillus glucanolyticus with capability to degrade lignocellulose.</title>
        <authorList>
            <person name="Mathews S.L."/>
            <person name="Pawlak J."/>
            <person name="Grunden A.M."/>
        </authorList>
    </citation>
    <scope>NUCLEOTIDE SEQUENCE [LARGE SCALE GENOMIC DNA]</scope>
    <source>
        <strain evidence="2">SLM1</strain>
    </source>
</reference>
<dbReference type="SUPFAM" id="SSF55729">
    <property type="entry name" value="Acyl-CoA N-acyltransferases (Nat)"/>
    <property type="match status" value="1"/>
</dbReference>
<name>A0A163ITF6_9BACL</name>
<dbReference type="Gene3D" id="3.40.630.30">
    <property type="match status" value="1"/>
</dbReference>
<dbReference type="GO" id="GO:0016747">
    <property type="term" value="F:acyltransferase activity, transferring groups other than amino-acyl groups"/>
    <property type="evidence" value="ECO:0007669"/>
    <property type="project" value="InterPro"/>
</dbReference>
<dbReference type="PANTHER" id="PTHR43072:SF60">
    <property type="entry name" value="L-2,4-DIAMINOBUTYRIC ACID ACETYLTRANSFERASE"/>
    <property type="match status" value="1"/>
</dbReference>
<evidence type="ECO:0000313" key="3">
    <source>
        <dbReference type="Proteomes" id="UP000076796"/>
    </source>
</evidence>
<dbReference type="OrthoDB" id="360261at2"/>
<dbReference type="Proteomes" id="UP000076796">
    <property type="component" value="Unassembled WGS sequence"/>
</dbReference>
<dbReference type="GeneID" id="97552442"/>
<feature type="domain" description="N-acetyltransferase" evidence="1">
    <location>
        <begin position="4"/>
        <end position="148"/>
    </location>
</feature>
<dbReference type="InterPro" id="IPR000182">
    <property type="entry name" value="GNAT_dom"/>
</dbReference>
<protein>
    <submittedName>
        <fullName evidence="2">Histone acetyltransferase</fullName>
    </submittedName>
</protein>
<dbReference type="EMBL" id="LWMH01000001">
    <property type="protein sequence ID" value="KZS46151.1"/>
    <property type="molecule type" value="Genomic_DNA"/>
</dbReference>
<dbReference type="AlphaFoldDB" id="A0A163ITF6"/>